<evidence type="ECO:0000256" key="1">
    <source>
        <dbReference type="ARBA" id="ARBA00004141"/>
    </source>
</evidence>
<keyword evidence="7" id="KW-0325">Glycoprotein</keyword>
<dbReference type="GO" id="GO:0035025">
    <property type="term" value="P:positive regulation of Rho protein signal transduction"/>
    <property type="evidence" value="ECO:0007669"/>
    <property type="project" value="TreeGrafter"/>
</dbReference>
<organism evidence="11 12">
    <name type="scientific">Heterorhabditis bacteriophora</name>
    <name type="common">Entomopathogenic nematode worm</name>
    <dbReference type="NCBI Taxonomy" id="37862"/>
    <lineage>
        <taxon>Eukaryota</taxon>
        <taxon>Metazoa</taxon>
        <taxon>Ecdysozoa</taxon>
        <taxon>Nematoda</taxon>
        <taxon>Chromadorea</taxon>
        <taxon>Rhabditida</taxon>
        <taxon>Rhabditina</taxon>
        <taxon>Rhabditomorpha</taxon>
        <taxon>Strongyloidea</taxon>
        <taxon>Heterorhabditidae</taxon>
        <taxon>Heterorhabditis</taxon>
    </lineage>
</organism>
<keyword evidence="4" id="KW-0297">G-protein coupled receptor</keyword>
<evidence type="ECO:0000256" key="5">
    <source>
        <dbReference type="ARBA" id="ARBA00023136"/>
    </source>
</evidence>
<keyword evidence="8" id="KW-0807">Transducer</keyword>
<dbReference type="GO" id="GO:0004930">
    <property type="term" value="F:G protein-coupled receptor activity"/>
    <property type="evidence" value="ECO:0007669"/>
    <property type="project" value="UniProtKB-KW"/>
</dbReference>
<evidence type="ECO:0000313" key="12">
    <source>
        <dbReference type="WBParaSite" id="Hba_03961"/>
    </source>
</evidence>
<sequence length="262" mass="30650">MYQMKYIYIYIGWYGGDCLCRIFKFLSTFGFHLTANMQVLVSMDRLFITAKMNKISRNSRRKSYNTRMMLAFAWIFALICAFPQLYVFREGFSADGPDGHPQCIAIWVQARMAYIEQKEHLIYYDHFIKLLYSNSSEVLYPNGTLRIEKPKYPLLGVQELEDQNSRMLLLEQLYNGLHLSTICVIPYLLELFSYTCILYILKGARNGQFITLKDIFKNKRVKPYYPIHQFGLIVTNKQASSPLANISVQSDNFKIWGKDVNP</sequence>
<evidence type="ECO:0000256" key="7">
    <source>
        <dbReference type="ARBA" id="ARBA00023180"/>
    </source>
</evidence>
<name>A0A1I7WG79_HETBA</name>
<dbReference type="GO" id="GO:0007200">
    <property type="term" value="P:phospholipase C-activating G protein-coupled receptor signaling pathway"/>
    <property type="evidence" value="ECO:0007669"/>
    <property type="project" value="TreeGrafter"/>
</dbReference>
<dbReference type="AlphaFoldDB" id="A0A1I7WG79"/>
<proteinExistence type="predicted"/>
<evidence type="ECO:0000313" key="11">
    <source>
        <dbReference type="Proteomes" id="UP000095283"/>
    </source>
</evidence>
<evidence type="ECO:0000256" key="2">
    <source>
        <dbReference type="ARBA" id="ARBA00022692"/>
    </source>
</evidence>
<keyword evidence="3 9" id="KW-1133">Transmembrane helix</keyword>
<keyword evidence="11" id="KW-1185">Reference proteome</keyword>
<evidence type="ECO:0000256" key="3">
    <source>
        <dbReference type="ARBA" id="ARBA00022989"/>
    </source>
</evidence>
<comment type="subcellular location">
    <subcellularLocation>
        <location evidence="1">Membrane</location>
        <topology evidence="1">Multi-pass membrane protein</topology>
    </subcellularLocation>
</comment>
<dbReference type="WBParaSite" id="Hba_03961">
    <property type="protein sequence ID" value="Hba_03961"/>
    <property type="gene ID" value="Hba_03961"/>
</dbReference>
<dbReference type="Gene3D" id="1.20.1070.10">
    <property type="entry name" value="Rhodopsin 7-helix transmembrane proteins"/>
    <property type="match status" value="1"/>
</dbReference>
<evidence type="ECO:0000256" key="9">
    <source>
        <dbReference type="SAM" id="Phobius"/>
    </source>
</evidence>
<dbReference type="InterPro" id="IPR017452">
    <property type="entry name" value="GPCR_Rhodpsn_7TM"/>
</dbReference>
<protein>
    <submittedName>
        <fullName evidence="12">G_PROTEIN_RECEP_F1_2 domain-containing protein</fullName>
    </submittedName>
</protein>
<dbReference type="PROSITE" id="PS50262">
    <property type="entry name" value="G_PROTEIN_RECEP_F1_2"/>
    <property type="match status" value="1"/>
</dbReference>
<feature type="transmembrane region" description="Helical" evidence="9">
    <location>
        <begin position="177"/>
        <end position="201"/>
    </location>
</feature>
<keyword evidence="6" id="KW-0675">Receptor</keyword>
<dbReference type="PANTHER" id="PTHR24232:SF53">
    <property type="entry name" value="G-PROTEIN COUPLED RECEPTORS FAMILY 1 PROFILE DOMAIN-CONTAINING PROTEIN"/>
    <property type="match status" value="1"/>
</dbReference>
<evidence type="ECO:0000256" key="8">
    <source>
        <dbReference type="ARBA" id="ARBA00023224"/>
    </source>
</evidence>
<accession>A0A1I7WG79</accession>
<dbReference type="PANTHER" id="PTHR24232">
    <property type="entry name" value="G-PROTEIN COUPLED RECEPTOR"/>
    <property type="match status" value="1"/>
</dbReference>
<reference evidence="12" key="1">
    <citation type="submission" date="2016-11" db="UniProtKB">
        <authorList>
            <consortium name="WormBaseParasite"/>
        </authorList>
    </citation>
    <scope>IDENTIFICATION</scope>
</reference>
<evidence type="ECO:0000259" key="10">
    <source>
        <dbReference type="PROSITE" id="PS50262"/>
    </source>
</evidence>
<keyword evidence="2 9" id="KW-0812">Transmembrane</keyword>
<feature type="domain" description="G-protein coupled receptors family 1 profile" evidence="10">
    <location>
        <begin position="1"/>
        <end position="262"/>
    </location>
</feature>
<dbReference type="SUPFAM" id="SSF81321">
    <property type="entry name" value="Family A G protein-coupled receptor-like"/>
    <property type="match status" value="1"/>
</dbReference>
<dbReference type="Proteomes" id="UP000095283">
    <property type="component" value="Unplaced"/>
</dbReference>
<dbReference type="InterPro" id="IPR000276">
    <property type="entry name" value="GPCR_Rhodpsn"/>
</dbReference>
<dbReference type="GO" id="GO:0005886">
    <property type="term" value="C:plasma membrane"/>
    <property type="evidence" value="ECO:0007669"/>
    <property type="project" value="TreeGrafter"/>
</dbReference>
<keyword evidence="5 9" id="KW-0472">Membrane</keyword>
<evidence type="ECO:0000256" key="4">
    <source>
        <dbReference type="ARBA" id="ARBA00023040"/>
    </source>
</evidence>
<feature type="transmembrane region" description="Helical" evidence="9">
    <location>
        <begin position="69"/>
        <end position="88"/>
    </location>
</feature>
<evidence type="ECO:0000256" key="6">
    <source>
        <dbReference type="ARBA" id="ARBA00023170"/>
    </source>
</evidence>
<dbReference type="Pfam" id="PF00001">
    <property type="entry name" value="7tm_1"/>
    <property type="match status" value="1"/>
</dbReference>